<dbReference type="SUPFAM" id="SSF53335">
    <property type="entry name" value="S-adenosyl-L-methionine-dependent methyltransferases"/>
    <property type="match status" value="1"/>
</dbReference>
<dbReference type="GO" id="GO:0032259">
    <property type="term" value="P:methylation"/>
    <property type="evidence" value="ECO:0007669"/>
    <property type="project" value="UniProtKB-KW"/>
</dbReference>
<proteinExistence type="predicted"/>
<evidence type="ECO:0000313" key="3">
    <source>
        <dbReference type="Proteomes" id="UP000199207"/>
    </source>
</evidence>
<feature type="compositionally biased region" description="Basic residues" evidence="1">
    <location>
        <begin position="205"/>
        <end position="219"/>
    </location>
</feature>
<organism evidence="2 3">
    <name type="scientific">Streptomyces aidingensis</name>
    <dbReference type="NCBI Taxonomy" id="910347"/>
    <lineage>
        <taxon>Bacteria</taxon>
        <taxon>Bacillati</taxon>
        <taxon>Actinomycetota</taxon>
        <taxon>Actinomycetes</taxon>
        <taxon>Kitasatosporales</taxon>
        <taxon>Streptomycetaceae</taxon>
        <taxon>Streptomyces</taxon>
    </lineage>
</organism>
<dbReference type="AlphaFoldDB" id="A0A1I1KG46"/>
<dbReference type="EMBL" id="FOLM01000004">
    <property type="protein sequence ID" value="SFC57073.1"/>
    <property type="molecule type" value="Genomic_DNA"/>
</dbReference>
<accession>A0A1I1KG46</accession>
<reference evidence="2 3" key="1">
    <citation type="submission" date="2016-10" db="EMBL/GenBank/DDBJ databases">
        <authorList>
            <person name="de Groot N.N."/>
        </authorList>
    </citation>
    <scope>NUCLEOTIDE SEQUENCE [LARGE SCALE GENOMIC DNA]</scope>
    <source>
        <strain evidence="2 3">CGMCC 4.5739</strain>
    </source>
</reference>
<dbReference type="OrthoDB" id="4134439at2"/>
<keyword evidence="2" id="KW-0489">Methyltransferase</keyword>
<keyword evidence="3" id="KW-1185">Reference proteome</keyword>
<dbReference type="InterPro" id="IPR029063">
    <property type="entry name" value="SAM-dependent_MTases_sf"/>
</dbReference>
<evidence type="ECO:0000313" key="2">
    <source>
        <dbReference type="EMBL" id="SFC57073.1"/>
    </source>
</evidence>
<dbReference type="STRING" id="910347.SAMN05421773_104128"/>
<gene>
    <name evidence="2" type="ORF">SAMN05421773_104128</name>
</gene>
<dbReference type="InterPro" id="IPR006764">
    <property type="entry name" value="SAM_dep_MeTrfase_SAV2177_type"/>
</dbReference>
<dbReference type="Proteomes" id="UP000199207">
    <property type="component" value="Unassembled WGS sequence"/>
</dbReference>
<dbReference type="RefSeq" id="WP_093838410.1">
    <property type="nucleotide sequence ID" value="NZ_FOLM01000004.1"/>
</dbReference>
<protein>
    <submittedName>
        <fullName evidence="2">S-adenosyl methyltransferase</fullName>
    </submittedName>
</protein>
<sequence length="240" mass="25962">MPPNRTTVTTDTAAFPPQAAAGDDIREELRLPSAPRIQNALLGGRDNTDEDRRLVAAITTAAPFASQAARQARAFVETAVRHLAERGISQFLDIGCGLPSPTGANTHDVAQQVLPRARVVYVDTSLQAVVHARALLRCAPPGVTAACRADLTQPDRLLAAPEVTAIIDLSRPVAVLLGSVLHLLPDSRHGPVHGPPRPHQERPARRLGHGHRAPHRRLPFPRDVRHGTCVQRLRHPRPDA</sequence>
<keyword evidence="2" id="KW-0808">Transferase</keyword>
<name>A0A1I1KG46_9ACTN</name>
<dbReference type="Gene3D" id="3.40.50.150">
    <property type="entry name" value="Vaccinia Virus protein VP39"/>
    <property type="match status" value="1"/>
</dbReference>
<feature type="region of interest" description="Disordered" evidence="1">
    <location>
        <begin position="186"/>
        <end position="226"/>
    </location>
</feature>
<dbReference type="Pfam" id="PF04672">
    <property type="entry name" value="Methyltransf_19"/>
    <property type="match status" value="1"/>
</dbReference>
<evidence type="ECO:0000256" key="1">
    <source>
        <dbReference type="SAM" id="MobiDB-lite"/>
    </source>
</evidence>
<dbReference type="GO" id="GO:0008168">
    <property type="term" value="F:methyltransferase activity"/>
    <property type="evidence" value="ECO:0007669"/>
    <property type="project" value="UniProtKB-KW"/>
</dbReference>